<evidence type="ECO:0000313" key="7">
    <source>
        <dbReference type="EMBL" id="MFD2414537.1"/>
    </source>
</evidence>
<accession>A0ABW5FK09</accession>
<feature type="chain" id="PRO_5046794160" evidence="6">
    <location>
        <begin position="23"/>
        <end position="547"/>
    </location>
</feature>
<sequence length="547" mass="60429">MKGKRLAVLTSYGIVLSLLLSASSPGTGIILNSAEHEVYPFGKYDPPIQLHIARPVDQTWTYPGGDSIEDNIWYREYRSLLGIEIEHDWTALPGEYSRKLNVLIALGSLPEMFSVSAGQLKQLADADQLEDLTAVYERFASGRTKKLQLGDGGAALASATFNGKLLAIPIVNAPIYEANLLWVRTDWLDKLGLPEPKTLEEVFAIADAFTGQDPDGNNQQDTFGLAINNYLYGGIASVTGFFNAYHAYPQTWIKDGNGQVMYGSIQPEMKSALGKLQEMYRSGQLDREFGVKDSDQVVEDIAANKLGMTFGANWNPYVFLDAVRLNPGMEWKPYAVPSVDGVPAKASVGFSASGYVVVRKGYQHPEAVVKMLNLHEEVVHGSRRGEGEFITVEEAGGRINTSRLSFVQSGVSNEDVAESLSLLREAIRNEDGSLLKDALTETDKYGPTLDYLTTGNMDNWAVAHQYFGFETTMDHYSGDRLLMTAFGGQTPTMTEKWAMLDRLEKETFTKIIMGAVSIDEFDRFVKDWNRLGGKAILEEINEPYGGE</sequence>
<keyword evidence="2 6" id="KW-0732">Signal</keyword>
<dbReference type="Pfam" id="PF01547">
    <property type="entry name" value="SBP_bac_1"/>
    <property type="match status" value="1"/>
</dbReference>
<protein>
    <submittedName>
        <fullName evidence="7">Extracellular solute-binding protein</fullName>
    </submittedName>
</protein>
<evidence type="ECO:0000256" key="5">
    <source>
        <dbReference type="ARBA" id="ARBA00023288"/>
    </source>
</evidence>
<organism evidence="7 8">
    <name type="scientific">Paenibacillus rhizoplanae</name>
    <dbReference type="NCBI Taxonomy" id="1917181"/>
    <lineage>
        <taxon>Bacteria</taxon>
        <taxon>Bacillati</taxon>
        <taxon>Bacillota</taxon>
        <taxon>Bacilli</taxon>
        <taxon>Bacillales</taxon>
        <taxon>Paenibacillaceae</taxon>
        <taxon>Paenibacillus</taxon>
    </lineage>
</organism>
<dbReference type="PANTHER" id="PTHR43649">
    <property type="entry name" value="ARABINOSE-BINDING PROTEIN-RELATED"/>
    <property type="match status" value="1"/>
</dbReference>
<evidence type="ECO:0000256" key="2">
    <source>
        <dbReference type="ARBA" id="ARBA00022729"/>
    </source>
</evidence>
<dbReference type="InterPro" id="IPR006059">
    <property type="entry name" value="SBP"/>
</dbReference>
<dbReference type="Proteomes" id="UP001597448">
    <property type="component" value="Unassembled WGS sequence"/>
</dbReference>
<feature type="signal peptide" evidence="6">
    <location>
        <begin position="1"/>
        <end position="22"/>
    </location>
</feature>
<keyword evidence="4" id="KW-0564">Palmitate</keyword>
<dbReference type="InterPro" id="IPR050490">
    <property type="entry name" value="Bact_solute-bd_prot1"/>
</dbReference>
<evidence type="ECO:0000256" key="6">
    <source>
        <dbReference type="SAM" id="SignalP"/>
    </source>
</evidence>
<name>A0ABW5FK09_9BACL</name>
<keyword evidence="8" id="KW-1185">Reference proteome</keyword>
<dbReference type="Gene3D" id="3.40.190.10">
    <property type="entry name" value="Periplasmic binding protein-like II"/>
    <property type="match status" value="3"/>
</dbReference>
<evidence type="ECO:0000256" key="1">
    <source>
        <dbReference type="ARBA" id="ARBA00022475"/>
    </source>
</evidence>
<dbReference type="CDD" id="cd13580">
    <property type="entry name" value="PBP2_AlgQ_like_1"/>
    <property type="match status" value="1"/>
</dbReference>
<proteinExistence type="predicted"/>
<dbReference type="EMBL" id="JBHUKY010000110">
    <property type="protein sequence ID" value="MFD2414537.1"/>
    <property type="molecule type" value="Genomic_DNA"/>
</dbReference>
<gene>
    <name evidence="7" type="ORF">ACFSX3_32345</name>
</gene>
<reference evidence="8" key="1">
    <citation type="journal article" date="2019" name="Int. J. Syst. Evol. Microbiol.">
        <title>The Global Catalogue of Microorganisms (GCM) 10K type strain sequencing project: providing services to taxonomists for standard genome sequencing and annotation.</title>
        <authorList>
            <consortium name="The Broad Institute Genomics Platform"/>
            <consortium name="The Broad Institute Genome Sequencing Center for Infectious Disease"/>
            <person name="Wu L."/>
            <person name="Ma J."/>
        </authorList>
    </citation>
    <scope>NUCLEOTIDE SEQUENCE [LARGE SCALE GENOMIC DNA]</scope>
    <source>
        <strain evidence="8">CCM 8725</strain>
    </source>
</reference>
<evidence type="ECO:0000256" key="4">
    <source>
        <dbReference type="ARBA" id="ARBA00023139"/>
    </source>
</evidence>
<keyword evidence="1" id="KW-1003">Cell membrane</keyword>
<evidence type="ECO:0000256" key="3">
    <source>
        <dbReference type="ARBA" id="ARBA00023136"/>
    </source>
</evidence>
<dbReference type="PANTHER" id="PTHR43649:SF33">
    <property type="entry name" value="POLYGALACTURONAN_RHAMNOGALACTURONAN-BINDING PROTEIN YTCQ"/>
    <property type="match status" value="1"/>
</dbReference>
<keyword evidence="5" id="KW-0449">Lipoprotein</keyword>
<evidence type="ECO:0000313" key="8">
    <source>
        <dbReference type="Proteomes" id="UP001597448"/>
    </source>
</evidence>
<keyword evidence="3" id="KW-0472">Membrane</keyword>
<dbReference type="RefSeq" id="WP_209991879.1">
    <property type="nucleotide sequence ID" value="NZ_JBHSVQ010000001.1"/>
</dbReference>
<dbReference type="SUPFAM" id="SSF53850">
    <property type="entry name" value="Periplasmic binding protein-like II"/>
    <property type="match status" value="2"/>
</dbReference>
<comment type="caution">
    <text evidence="7">The sequence shown here is derived from an EMBL/GenBank/DDBJ whole genome shotgun (WGS) entry which is preliminary data.</text>
</comment>